<comment type="caution">
    <text evidence="2">The sequence shown here is derived from an EMBL/GenBank/DDBJ whole genome shotgun (WGS) entry which is preliminary data.</text>
</comment>
<dbReference type="Proteomes" id="UP000735302">
    <property type="component" value="Unassembled WGS sequence"/>
</dbReference>
<evidence type="ECO:0000313" key="3">
    <source>
        <dbReference type="Proteomes" id="UP000735302"/>
    </source>
</evidence>
<protein>
    <submittedName>
        <fullName evidence="2">Uncharacterized protein</fullName>
    </submittedName>
</protein>
<evidence type="ECO:0000313" key="2">
    <source>
        <dbReference type="EMBL" id="GFN80672.1"/>
    </source>
</evidence>
<feature type="region of interest" description="Disordered" evidence="1">
    <location>
        <begin position="134"/>
        <end position="177"/>
    </location>
</feature>
<dbReference type="EMBL" id="BLXT01000825">
    <property type="protein sequence ID" value="GFN80672.1"/>
    <property type="molecule type" value="Genomic_DNA"/>
</dbReference>
<keyword evidence="3" id="KW-1185">Reference proteome</keyword>
<reference evidence="2 3" key="1">
    <citation type="journal article" date="2021" name="Elife">
        <title>Chloroplast acquisition without the gene transfer in kleptoplastic sea slugs, Plakobranchus ocellatus.</title>
        <authorList>
            <person name="Maeda T."/>
            <person name="Takahashi S."/>
            <person name="Yoshida T."/>
            <person name="Shimamura S."/>
            <person name="Takaki Y."/>
            <person name="Nagai Y."/>
            <person name="Toyoda A."/>
            <person name="Suzuki Y."/>
            <person name="Arimoto A."/>
            <person name="Ishii H."/>
            <person name="Satoh N."/>
            <person name="Nishiyama T."/>
            <person name="Hasebe M."/>
            <person name="Maruyama T."/>
            <person name="Minagawa J."/>
            <person name="Obokata J."/>
            <person name="Shigenobu S."/>
        </authorList>
    </citation>
    <scope>NUCLEOTIDE SEQUENCE [LARGE SCALE GENOMIC DNA]</scope>
</reference>
<accession>A0AAV3YDW3</accession>
<proteinExistence type="predicted"/>
<evidence type="ECO:0000256" key="1">
    <source>
        <dbReference type="SAM" id="MobiDB-lite"/>
    </source>
</evidence>
<name>A0AAV3YDW3_9GAST</name>
<gene>
    <name evidence="2" type="ORF">PoB_000717800</name>
</gene>
<sequence>MITSVTVANLAEQEKTNFLLDVSVKTRKIKQELKKESADQESEVTVIPTKTRAKDFMVAKMRKMFQGVLRPSSALTGQGADGGARTRDRMVLADPRTDIYTKAVEEKVVKVTANNLGVDTYDLPWDPSMTLYLQKRRAQEEETKEEGDATDSSKIQPDPEQEDHSKGPLGVLATEPN</sequence>
<organism evidence="2 3">
    <name type="scientific">Plakobranchus ocellatus</name>
    <dbReference type="NCBI Taxonomy" id="259542"/>
    <lineage>
        <taxon>Eukaryota</taxon>
        <taxon>Metazoa</taxon>
        <taxon>Spiralia</taxon>
        <taxon>Lophotrochozoa</taxon>
        <taxon>Mollusca</taxon>
        <taxon>Gastropoda</taxon>
        <taxon>Heterobranchia</taxon>
        <taxon>Euthyneura</taxon>
        <taxon>Panpulmonata</taxon>
        <taxon>Sacoglossa</taxon>
        <taxon>Placobranchoidea</taxon>
        <taxon>Plakobranchidae</taxon>
        <taxon>Plakobranchus</taxon>
    </lineage>
</organism>
<dbReference type="AlphaFoldDB" id="A0AAV3YDW3"/>